<dbReference type="PROSITE" id="PS01031">
    <property type="entry name" value="SHSP"/>
    <property type="match status" value="1"/>
</dbReference>
<dbReference type="Gene3D" id="2.60.40.790">
    <property type="match status" value="1"/>
</dbReference>
<accession>A0A4Y2FG38</accession>
<dbReference type="SUPFAM" id="SSF49764">
    <property type="entry name" value="HSP20-like chaperones"/>
    <property type="match status" value="1"/>
</dbReference>
<dbReference type="AlphaFoldDB" id="A0A4Y2FG38"/>
<feature type="domain" description="SHSP" evidence="3">
    <location>
        <begin position="58"/>
        <end position="165"/>
    </location>
</feature>
<dbReference type="InterPro" id="IPR001436">
    <property type="entry name" value="Alpha-crystallin/sHSP_animal"/>
</dbReference>
<keyword evidence="5" id="KW-1185">Reference proteome</keyword>
<sequence length="206" mass="23795">MPRNVDLSSLFLSQDWWEANIRPKQILNQKFATVLSDEDLSDADIHVHKGFKIRPRMPASMKASGSSEVKIDKDGFQVSLNLDEFELGELSVKKFDRFVEVHGKHGEKRDQYGLVSREFRRRYMVPYNCDIEALTSSFSTDYKLTIKAPASQKERRLINLPMKVPVVEKEFNPPVMELIERVSRLHRNASSNWSLLVIKPGSQAFR</sequence>
<dbReference type="CDD" id="cd06526">
    <property type="entry name" value="metazoan_ACD"/>
    <property type="match status" value="1"/>
</dbReference>
<comment type="caution">
    <text evidence="4">The sequence shown here is derived from an EMBL/GenBank/DDBJ whole genome shotgun (WGS) entry which is preliminary data.</text>
</comment>
<protein>
    <submittedName>
        <fullName evidence="4">Protein lethal(2)essential for life</fullName>
    </submittedName>
</protein>
<dbReference type="PANTHER" id="PTHR45640">
    <property type="entry name" value="HEAT SHOCK PROTEIN HSP-12.2-RELATED"/>
    <property type="match status" value="1"/>
</dbReference>
<dbReference type="GO" id="GO:0005634">
    <property type="term" value="C:nucleus"/>
    <property type="evidence" value="ECO:0007669"/>
    <property type="project" value="TreeGrafter"/>
</dbReference>
<evidence type="ECO:0000259" key="3">
    <source>
        <dbReference type="PROSITE" id="PS01031"/>
    </source>
</evidence>
<dbReference type="GO" id="GO:0042026">
    <property type="term" value="P:protein refolding"/>
    <property type="evidence" value="ECO:0007669"/>
    <property type="project" value="TreeGrafter"/>
</dbReference>
<dbReference type="GO" id="GO:0005737">
    <property type="term" value="C:cytoplasm"/>
    <property type="evidence" value="ECO:0007669"/>
    <property type="project" value="TreeGrafter"/>
</dbReference>
<evidence type="ECO:0000313" key="4">
    <source>
        <dbReference type="EMBL" id="GBM40201.1"/>
    </source>
</evidence>
<evidence type="ECO:0000313" key="5">
    <source>
        <dbReference type="Proteomes" id="UP000499080"/>
    </source>
</evidence>
<dbReference type="InterPro" id="IPR008978">
    <property type="entry name" value="HSP20-like_chaperone"/>
</dbReference>
<dbReference type="Proteomes" id="UP000499080">
    <property type="component" value="Unassembled WGS sequence"/>
</dbReference>
<dbReference type="OrthoDB" id="1431247at2759"/>
<dbReference type="Pfam" id="PF00011">
    <property type="entry name" value="HSP20"/>
    <property type="match status" value="1"/>
</dbReference>
<comment type="similarity">
    <text evidence="1 2">Belongs to the small heat shock protein (HSP20) family.</text>
</comment>
<dbReference type="GO" id="GO:0051082">
    <property type="term" value="F:unfolded protein binding"/>
    <property type="evidence" value="ECO:0007669"/>
    <property type="project" value="TreeGrafter"/>
</dbReference>
<name>A0A4Y2FG38_ARAVE</name>
<dbReference type="InterPro" id="IPR002068">
    <property type="entry name" value="A-crystallin/Hsp20_dom"/>
</dbReference>
<dbReference type="PANTHER" id="PTHR45640:SF26">
    <property type="entry name" value="RE23625P"/>
    <property type="match status" value="1"/>
</dbReference>
<reference evidence="4 5" key="1">
    <citation type="journal article" date="2019" name="Sci. Rep.">
        <title>Orb-weaving spider Araneus ventricosus genome elucidates the spidroin gene catalogue.</title>
        <authorList>
            <person name="Kono N."/>
            <person name="Nakamura H."/>
            <person name="Ohtoshi R."/>
            <person name="Moran D.A.P."/>
            <person name="Shinohara A."/>
            <person name="Yoshida Y."/>
            <person name="Fujiwara M."/>
            <person name="Mori M."/>
            <person name="Tomita M."/>
            <person name="Arakawa K."/>
        </authorList>
    </citation>
    <scope>NUCLEOTIDE SEQUENCE [LARGE SCALE GENOMIC DNA]</scope>
</reference>
<evidence type="ECO:0000256" key="2">
    <source>
        <dbReference type="RuleBase" id="RU003616"/>
    </source>
</evidence>
<proteinExistence type="inferred from homology"/>
<gene>
    <name evidence="4" type="primary">l(2)efl_5</name>
    <name evidence="4" type="ORF">AVEN_80199_1</name>
</gene>
<evidence type="ECO:0000256" key="1">
    <source>
        <dbReference type="PROSITE-ProRule" id="PRU00285"/>
    </source>
</evidence>
<dbReference type="EMBL" id="BGPR01000921">
    <property type="protein sequence ID" value="GBM40201.1"/>
    <property type="molecule type" value="Genomic_DNA"/>
</dbReference>
<dbReference type="GO" id="GO:0009408">
    <property type="term" value="P:response to heat"/>
    <property type="evidence" value="ECO:0007669"/>
    <property type="project" value="TreeGrafter"/>
</dbReference>
<organism evidence="4 5">
    <name type="scientific">Araneus ventricosus</name>
    <name type="common">Orbweaver spider</name>
    <name type="synonym">Epeira ventricosa</name>
    <dbReference type="NCBI Taxonomy" id="182803"/>
    <lineage>
        <taxon>Eukaryota</taxon>
        <taxon>Metazoa</taxon>
        <taxon>Ecdysozoa</taxon>
        <taxon>Arthropoda</taxon>
        <taxon>Chelicerata</taxon>
        <taxon>Arachnida</taxon>
        <taxon>Araneae</taxon>
        <taxon>Araneomorphae</taxon>
        <taxon>Entelegynae</taxon>
        <taxon>Araneoidea</taxon>
        <taxon>Araneidae</taxon>
        <taxon>Araneus</taxon>
    </lineage>
</organism>
<dbReference type="PRINTS" id="PR00299">
    <property type="entry name" value="ACRYSTALLIN"/>
</dbReference>